<protein>
    <submittedName>
        <fullName evidence="1">Uncharacterized protein</fullName>
    </submittedName>
</protein>
<dbReference type="Proteomes" id="UP001434883">
    <property type="component" value="Unassembled WGS sequence"/>
</dbReference>
<gene>
    <name evidence="1" type="ORF">XENOCAPTIV_030440</name>
</gene>
<proteinExistence type="predicted"/>
<evidence type="ECO:0000313" key="2">
    <source>
        <dbReference type="Proteomes" id="UP001434883"/>
    </source>
</evidence>
<keyword evidence="2" id="KW-1185">Reference proteome</keyword>
<evidence type="ECO:0000313" key="1">
    <source>
        <dbReference type="EMBL" id="MEQ2203459.1"/>
    </source>
</evidence>
<reference evidence="1 2" key="1">
    <citation type="submission" date="2021-06" db="EMBL/GenBank/DDBJ databases">
        <authorList>
            <person name="Palmer J.M."/>
        </authorList>
    </citation>
    <scope>NUCLEOTIDE SEQUENCE [LARGE SCALE GENOMIC DNA]</scope>
    <source>
        <strain evidence="1 2">XC_2019</strain>
        <tissue evidence="1">Muscle</tissue>
    </source>
</reference>
<dbReference type="EMBL" id="JAHRIN010034550">
    <property type="protein sequence ID" value="MEQ2203459.1"/>
    <property type="molecule type" value="Genomic_DNA"/>
</dbReference>
<accession>A0ABV0R619</accession>
<organism evidence="1 2">
    <name type="scientific">Xenoophorus captivus</name>
    <dbReference type="NCBI Taxonomy" id="1517983"/>
    <lineage>
        <taxon>Eukaryota</taxon>
        <taxon>Metazoa</taxon>
        <taxon>Chordata</taxon>
        <taxon>Craniata</taxon>
        <taxon>Vertebrata</taxon>
        <taxon>Euteleostomi</taxon>
        <taxon>Actinopterygii</taxon>
        <taxon>Neopterygii</taxon>
        <taxon>Teleostei</taxon>
        <taxon>Neoteleostei</taxon>
        <taxon>Acanthomorphata</taxon>
        <taxon>Ovalentaria</taxon>
        <taxon>Atherinomorphae</taxon>
        <taxon>Cyprinodontiformes</taxon>
        <taxon>Goodeidae</taxon>
        <taxon>Xenoophorus</taxon>
    </lineage>
</organism>
<name>A0ABV0R619_9TELE</name>
<comment type="caution">
    <text evidence="1">The sequence shown here is derived from an EMBL/GenBank/DDBJ whole genome shotgun (WGS) entry which is preliminary data.</text>
</comment>
<sequence>MYEADQVLTAVSRYSSPGLLDNSRRSIITTCLRSLFNCSLMYQKHPHSMILEPPCLSVLWLQFSVWQSSAKLSRSNFAFISPYNVAPFLFRPVDVLVNYNLFSLGWFNRGNRFTGDSY</sequence>